<reference evidence="1 2" key="1">
    <citation type="submission" date="2015-04" db="EMBL/GenBank/DDBJ databases">
        <title>The complete genome sequence of the hyperthermophilic, obligate iron-reducing archaeon Geoglobus ahangari strain 234T.</title>
        <authorList>
            <person name="Manzella M.P."/>
            <person name="Holmes D.E."/>
            <person name="Rocheleau J.M."/>
            <person name="Chung A."/>
            <person name="Reguera G."/>
            <person name="Kashefi K."/>
        </authorList>
    </citation>
    <scope>NUCLEOTIDE SEQUENCE [LARGE SCALE GENOMIC DNA]</scope>
    <source>
        <strain evidence="1 2">234</strain>
    </source>
</reference>
<accession>A0A0F7IEH9</accession>
<dbReference type="KEGG" id="gah:GAH_00720"/>
<proteinExistence type="predicted"/>
<dbReference type="InParanoid" id="A0A0F7IEH9"/>
<dbReference type="AlphaFoldDB" id="A0A0F7IEH9"/>
<protein>
    <submittedName>
        <fullName evidence="1">Uncharacterized protein</fullName>
    </submittedName>
</protein>
<evidence type="ECO:0000313" key="2">
    <source>
        <dbReference type="Proteomes" id="UP000034723"/>
    </source>
</evidence>
<name>A0A0F7IEH9_9EURY</name>
<evidence type="ECO:0000313" key="1">
    <source>
        <dbReference type="EMBL" id="AKG91945.1"/>
    </source>
</evidence>
<dbReference type="Proteomes" id="UP000034723">
    <property type="component" value="Chromosome"/>
</dbReference>
<keyword evidence="2" id="KW-1185">Reference proteome</keyword>
<dbReference type="EMBL" id="CP011267">
    <property type="protein sequence ID" value="AKG91945.1"/>
    <property type="molecule type" value="Genomic_DNA"/>
</dbReference>
<organism evidence="1 2">
    <name type="scientific">Geoglobus ahangari</name>
    <dbReference type="NCBI Taxonomy" id="113653"/>
    <lineage>
        <taxon>Archaea</taxon>
        <taxon>Methanobacteriati</taxon>
        <taxon>Methanobacteriota</taxon>
        <taxon>Archaeoglobi</taxon>
        <taxon>Archaeoglobales</taxon>
        <taxon>Archaeoglobaceae</taxon>
        <taxon>Geoglobus</taxon>
    </lineage>
</organism>
<sequence>MKPASIASAVLSAVLIGIIAVSALNIGEELKPPEKLTKEELTMLYDKYNVTENDIKFAKGELPHYLAGTALDGKVITMGKVKVENGRTAVEDWVDPELYKWALKNGYRIINATKWFEIEEKAREEYMRKYGVDPQNPKVEIVDGVPLPVEYVRKLVERGILKPSDGGAMATSVATGPWAKNDVLYLWIFEAIDQKHKPIEAYLQDTVNAYSRFYQFNPGTLYYYHITDYWDASDVSSDISEDLLDDLAQDTDWWRGEYNDRDPVNDIVIGWVKYADRNGMAKTNGFFSIGATQAAGVDWQHDSIAQHEISHNFNANDAGMWPWEHPECIMNYYYAGGRNRCVVQ</sequence>
<dbReference type="InterPro" id="IPR024079">
    <property type="entry name" value="MetalloPept_cat_dom_sf"/>
</dbReference>
<dbReference type="Gene3D" id="3.40.390.10">
    <property type="entry name" value="Collagenase (Catalytic Domain)"/>
    <property type="match status" value="1"/>
</dbReference>
<gene>
    <name evidence="1" type="ORF">GAH_00720</name>
</gene>
<dbReference type="GO" id="GO:0008237">
    <property type="term" value="F:metallopeptidase activity"/>
    <property type="evidence" value="ECO:0007669"/>
    <property type="project" value="InterPro"/>
</dbReference>
<dbReference type="STRING" id="113653.GAH_00720"/>
<dbReference type="HOGENOM" id="CLU_805621_0_0_2"/>
<dbReference type="SUPFAM" id="SSF55486">
    <property type="entry name" value="Metalloproteases ('zincins'), catalytic domain"/>
    <property type="match status" value="1"/>
</dbReference>